<dbReference type="GO" id="GO:0005634">
    <property type="term" value="C:nucleus"/>
    <property type="evidence" value="ECO:0007669"/>
    <property type="project" value="UniProtKB-SubCell"/>
</dbReference>
<name>A0A9Q1GW83_9CARY</name>
<comment type="subcellular location">
    <subcellularLocation>
        <location evidence="1">Nucleus</location>
    </subcellularLocation>
</comment>
<dbReference type="GO" id="GO:0000779">
    <property type="term" value="C:condensed chromosome, centromeric region"/>
    <property type="evidence" value="ECO:0007669"/>
    <property type="project" value="TreeGrafter"/>
</dbReference>
<dbReference type="GO" id="GO:0000796">
    <property type="term" value="C:condensin complex"/>
    <property type="evidence" value="ECO:0007669"/>
    <property type="project" value="TreeGrafter"/>
</dbReference>
<evidence type="ECO:0000256" key="7">
    <source>
        <dbReference type="SAM" id="MobiDB-lite"/>
    </source>
</evidence>
<keyword evidence="2" id="KW-0132">Cell division</keyword>
<evidence type="ECO:0000256" key="3">
    <source>
        <dbReference type="ARBA" id="ARBA00022776"/>
    </source>
</evidence>
<dbReference type="PANTHER" id="PTHR14222:SF1">
    <property type="entry name" value="CONDENSIN-2 COMPLEX SUBUNIT D3"/>
    <property type="match status" value="1"/>
</dbReference>
<evidence type="ECO:0000256" key="2">
    <source>
        <dbReference type="ARBA" id="ARBA00022618"/>
    </source>
</evidence>
<keyword evidence="10" id="KW-1185">Reference proteome</keyword>
<keyword evidence="3" id="KW-0498">Mitosis</keyword>
<keyword evidence="6" id="KW-0131">Cell cycle</keyword>
<dbReference type="EMBL" id="JAKOGI010001310">
    <property type="protein sequence ID" value="KAJ8426339.1"/>
    <property type="molecule type" value="Genomic_DNA"/>
</dbReference>
<keyword evidence="4" id="KW-0226">DNA condensation</keyword>
<evidence type="ECO:0000313" key="10">
    <source>
        <dbReference type="Proteomes" id="UP001153076"/>
    </source>
</evidence>
<keyword evidence="5" id="KW-0539">Nucleus</keyword>
<dbReference type="InterPro" id="IPR032682">
    <property type="entry name" value="Cnd1_C"/>
</dbReference>
<dbReference type="Gene3D" id="1.25.10.10">
    <property type="entry name" value="Leucine-rich Repeat Variant"/>
    <property type="match status" value="1"/>
</dbReference>
<dbReference type="GO" id="GO:0010032">
    <property type="term" value="P:meiotic chromosome condensation"/>
    <property type="evidence" value="ECO:0007669"/>
    <property type="project" value="TreeGrafter"/>
</dbReference>
<feature type="region of interest" description="Disordered" evidence="7">
    <location>
        <begin position="121"/>
        <end position="165"/>
    </location>
</feature>
<dbReference type="GO" id="GO:0051301">
    <property type="term" value="P:cell division"/>
    <property type="evidence" value="ECO:0007669"/>
    <property type="project" value="UniProtKB-KW"/>
</dbReference>
<evidence type="ECO:0000256" key="4">
    <source>
        <dbReference type="ARBA" id="ARBA00023067"/>
    </source>
</evidence>
<protein>
    <recommendedName>
        <fullName evidence="8">Condensin complex subunit 1 C-terminal domain-containing protein</fullName>
    </recommendedName>
</protein>
<dbReference type="GO" id="GO:0042393">
    <property type="term" value="F:histone binding"/>
    <property type="evidence" value="ECO:0007669"/>
    <property type="project" value="TreeGrafter"/>
</dbReference>
<feature type="domain" description="Condensin complex subunit 1 C-terminal" evidence="8">
    <location>
        <begin position="921"/>
        <end position="1010"/>
    </location>
</feature>
<dbReference type="OrthoDB" id="10263978at2759"/>
<dbReference type="InterPro" id="IPR011989">
    <property type="entry name" value="ARM-like"/>
</dbReference>
<evidence type="ECO:0000256" key="1">
    <source>
        <dbReference type="ARBA" id="ARBA00004123"/>
    </source>
</evidence>
<evidence type="ECO:0000313" key="9">
    <source>
        <dbReference type="EMBL" id="KAJ8426339.1"/>
    </source>
</evidence>
<evidence type="ECO:0000259" key="8">
    <source>
        <dbReference type="Pfam" id="PF12717"/>
    </source>
</evidence>
<feature type="region of interest" description="Disordered" evidence="7">
    <location>
        <begin position="798"/>
        <end position="817"/>
    </location>
</feature>
<evidence type="ECO:0000256" key="5">
    <source>
        <dbReference type="ARBA" id="ARBA00023242"/>
    </source>
</evidence>
<comment type="caution">
    <text evidence="9">The sequence shown here is derived from an EMBL/GenBank/DDBJ whole genome shotgun (WGS) entry which is preliminary data.</text>
</comment>
<dbReference type="SUPFAM" id="SSF48371">
    <property type="entry name" value="ARM repeat"/>
    <property type="match status" value="1"/>
</dbReference>
<dbReference type="GO" id="GO:0007076">
    <property type="term" value="P:mitotic chromosome condensation"/>
    <property type="evidence" value="ECO:0007669"/>
    <property type="project" value="InterPro"/>
</dbReference>
<reference evidence="9" key="1">
    <citation type="submission" date="2022-04" db="EMBL/GenBank/DDBJ databases">
        <title>Carnegiea gigantea Genome sequencing and assembly v2.</title>
        <authorList>
            <person name="Copetti D."/>
            <person name="Sanderson M.J."/>
            <person name="Burquez A."/>
            <person name="Wojciechowski M.F."/>
        </authorList>
    </citation>
    <scope>NUCLEOTIDE SEQUENCE</scope>
    <source>
        <strain evidence="9">SGP5-SGP5p</strain>
        <tissue evidence="9">Aerial part</tissue>
    </source>
</reference>
<accession>A0A9Q1GW83</accession>
<gene>
    <name evidence="9" type="ORF">Cgig2_024141</name>
</gene>
<dbReference type="AlphaFoldDB" id="A0A9Q1GW83"/>
<feature type="domain" description="Condensin complex subunit 1 C-terminal" evidence="8">
    <location>
        <begin position="438"/>
        <end position="547"/>
    </location>
</feature>
<dbReference type="Proteomes" id="UP001153076">
    <property type="component" value="Unassembled WGS sequence"/>
</dbReference>
<dbReference type="PANTHER" id="PTHR14222">
    <property type="entry name" value="CONDENSIN"/>
    <property type="match status" value="1"/>
</dbReference>
<evidence type="ECO:0000256" key="6">
    <source>
        <dbReference type="ARBA" id="ARBA00023306"/>
    </source>
</evidence>
<organism evidence="9 10">
    <name type="scientific">Carnegiea gigantea</name>
    <dbReference type="NCBI Taxonomy" id="171969"/>
    <lineage>
        <taxon>Eukaryota</taxon>
        <taxon>Viridiplantae</taxon>
        <taxon>Streptophyta</taxon>
        <taxon>Embryophyta</taxon>
        <taxon>Tracheophyta</taxon>
        <taxon>Spermatophyta</taxon>
        <taxon>Magnoliopsida</taxon>
        <taxon>eudicotyledons</taxon>
        <taxon>Gunneridae</taxon>
        <taxon>Pentapetalae</taxon>
        <taxon>Caryophyllales</taxon>
        <taxon>Cactineae</taxon>
        <taxon>Cactaceae</taxon>
        <taxon>Cactoideae</taxon>
        <taxon>Echinocereeae</taxon>
        <taxon>Carnegiea</taxon>
    </lineage>
</organism>
<dbReference type="InterPro" id="IPR026971">
    <property type="entry name" value="CND1/NCAPD3"/>
</dbReference>
<dbReference type="InterPro" id="IPR016024">
    <property type="entry name" value="ARM-type_fold"/>
</dbReference>
<proteinExistence type="predicted"/>
<dbReference type="Pfam" id="PF12717">
    <property type="entry name" value="Cnd1"/>
    <property type="match status" value="2"/>
</dbReference>
<sequence>MADAISRIIEELESHQNLNPTPPISRSTLLELQSFLSDDGSYSDPQIHSLWHELSSRSLSLSSLINPIAAAMDSDSCSLSLLAASVYLSLFLAPRTPVFSLFTPMSLLSLLHSIRRSLRPKKENSSATLSTERPRKAGGGGRGVRGKRARVLNSDDEEGGGASGEREENELDIKLLFSVLDRLVLVLGLVHLGRFPDSMKSLVQTVSEIPVLGLDLCRNSRNYKRLCEFCGSILRQALKPEHGEQDMTAPEVLKSLSPLILSAKSQARDFALVFVTNDMRNIAQDSNSVMKAMVNLPRYLSQKAPEKTDARALAVESIMEIFKAIEFGDQVGFIEYVVKMAQGKSHLRSLAVDLIPKLMTSLEDPVGSEQKHEVEDSWKLRCLTALIQRCSDSAAGIRARALSNLAQVVGSIFGDAQECVVMHKALGLKHWRDGGVNDLLRKRCMDEKAAVRKASLLLITKLMALVRGSLDAEILKTMGMACSDPLVSIRKAAIAALSEAFRKFSDRSVITEWLHSVPRLITDSETSIQEECENLFMELVLDRVSKAGSTAFYEIPNVQDSKSSTKNFEKELEALYPEGVLHVLEEICNGEVTPWVKKICTSLGKKKRLRPKIATALQNVIKTSESLWLSHTMPIENWTAPPGAWLLLSEVSSFLPKAVNWDFLHHHWKLLDKDGSRNKLKSSTVAEGIYEAGEGLESNSVSWAGDRVLLLQTISNVSVELSPEPAAELAHDLLKRIEGFNMHSTEVNAHVKALKTLCRRKAMNPQEADALITDWVDQLVHKASDIIDMYLSEEQEANKDNNFFTPPRSSGRKGKRVSASSRLLSQATTAVYTIGSLVIVCPSVDLKAIIPVLHGMITSGTHEARSEKLPGSTFSVKQKAPALYIQAWLTMGKICLAHGKLAKRYIPLFVQELEKTDCAALRNNIVVMLADFCVRYTALVDCYMAKISMCLRDSCELVRRQTFILLSRLLQTDYVKWKGVLFLRFLLSLVDESENVRQLADFLFGNILKGDVFPAQPTLAVSLSIGLESGI</sequence>